<evidence type="ECO:0000313" key="3">
    <source>
        <dbReference type="EMBL" id="GBO22255.1"/>
    </source>
</evidence>
<organism evidence="2 6">
    <name type="scientific">Araneus ventricosus</name>
    <name type="common">Orbweaver spider</name>
    <name type="synonym">Epeira ventricosa</name>
    <dbReference type="NCBI Taxonomy" id="182803"/>
    <lineage>
        <taxon>Eukaryota</taxon>
        <taxon>Metazoa</taxon>
        <taxon>Ecdysozoa</taxon>
        <taxon>Arthropoda</taxon>
        <taxon>Chelicerata</taxon>
        <taxon>Arachnida</taxon>
        <taxon>Araneae</taxon>
        <taxon>Araneomorphae</taxon>
        <taxon>Entelegynae</taxon>
        <taxon>Araneoidea</taxon>
        <taxon>Araneidae</taxon>
        <taxon>Araneus</taxon>
    </lineage>
</organism>
<evidence type="ECO:0000313" key="4">
    <source>
        <dbReference type="EMBL" id="GBO22259.1"/>
    </source>
</evidence>
<evidence type="ECO:0000313" key="2">
    <source>
        <dbReference type="EMBL" id="GBO22253.1"/>
    </source>
</evidence>
<sequence length="120" mass="13468">MSLNSSQGSSLNPDNICANLAGKDRKWRALDAKLGTYIDEIDSLHKNGQGNSPDCIQLSIERKECEDQIKLLEDEITRLGLAPMLAALSTKKGKAAIRIVNLKLFLQERQKKLWITLKYL</sequence>
<name>A0A4Y2VAF8_ARAVE</name>
<proteinExistence type="predicted"/>
<dbReference type="EMBL" id="BGPR01045358">
    <property type="protein sequence ID" value="GBO22255.1"/>
    <property type="molecule type" value="Genomic_DNA"/>
</dbReference>
<dbReference type="AlphaFoldDB" id="A0A4Y2VAF8"/>
<dbReference type="EMBL" id="BGPR01045361">
    <property type="protein sequence ID" value="GBO22259.1"/>
    <property type="molecule type" value="Genomic_DNA"/>
</dbReference>
<protein>
    <submittedName>
        <fullName evidence="2">Uncharacterized protein</fullName>
    </submittedName>
</protein>
<keyword evidence="1" id="KW-0175">Coiled coil</keyword>
<gene>
    <name evidence="4" type="ORF">AVEN_198599_1</name>
    <name evidence="5" type="ORF">AVEN_216227_1</name>
    <name evidence="3" type="ORF">AVEN_21830_1</name>
    <name evidence="2" type="ORF">AVEN_259958_1</name>
</gene>
<reference evidence="2 6" key="1">
    <citation type="journal article" date="2019" name="Sci. Rep.">
        <title>Orb-weaving spider Araneus ventricosus genome elucidates the spidroin gene catalogue.</title>
        <authorList>
            <person name="Kono N."/>
            <person name="Nakamura H."/>
            <person name="Ohtoshi R."/>
            <person name="Moran D.A.P."/>
            <person name="Shinohara A."/>
            <person name="Yoshida Y."/>
            <person name="Fujiwara M."/>
            <person name="Mori M."/>
            <person name="Tomita M."/>
            <person name="Arakawa K."/>
        </authorList>
    </citation>
    <scope>NUCLEOTIDE SEQUENCE [LARGE SCALE GENOMIC DNA]</scope>
</reference>
<accession>A0A4Y2VAF8</accession>
<comment type="caution">
    <text evidence="2">The sequence shown here is derived from an EMBL/GenBank/DDBJ whole genome shotgun (WGS) entry which is preliminary data.</text>
</comment>
<dbReference type="Proteomes" id="UP000499080">
    <property type="component" value="Unassembled WGS sequence"/>
</dbReference>
<feature type="coiled-coil region" evidence="1">
    <location>
        <begin position="55"/>
        <end position="82"/>
    </location>
</feature>
<dbReference type="EMBL" id="BGPR01045356">
    <property type="protein sequence ID" value="GBO22253.1"/>
    <property type="molecule type" value="Genomic_DNA"/>
</dbReference>
<keyword evidence="6" id="KW-1185">Reference proteome</keyword>
<evidence type="ECO:0000313" key="6">
    <source>
        <dbReference type="Proteomes" id="UP000499080"/>
    </source>
</evidence>
<evidence type="ECO:0000313" key="5">
    <source>
        <dbReference type="EMBL" id="GBO22264.1"/>
    </source>
</evidence>
<evidence type="ECO:0000256" key="1">
    <source>
        <dbReference type="SAM" id="Coils"/>
    </source>
</evidence>
<dbReference type="EMBL" id="BGPR01045364">
    <property type="protein sequence ID" value="GBO22264.1"/>
    <property type="molecule type" value="Genomic_DNA"/>
</dbReference>